<keyword evidence="1" id="KW-0732">Signal</keyword>
<comment type="caution">
    <text evidence="5">The sequence shown here is derived from an EMBL/GenBank/DDBJ whole genome shotgun (WGS) entry which is preliminary data.</text>
</comment>
<feature type="compositionally biased region" description="Low complexity" evidence="3">
    <location>
        <begin position="82"/>
        <end position="97"/>
    </location>
</feature>
<feature type="region of interest" description="Disordered" evidence="3">
    <location>
        <begin position="66"/>
        <end position="100"/>
    </location>
</feature>
<accession>A0A816SAJ8</accession>
<gene>
    <name evidence="5" type="ORF">WKI299_LOCUS16522</name>
</gene>
<organism evidence="5 6">
    <name type="scientific">Rotaria magnacalcarata</name>
    <dbReference type="NCBI Taxonomy" id="392030"/>
    <lineage>
        <taxon>Eukaryota</taxon>
        <taxon>Metazoa</taxon>
        <taxon>Spiralia</taxon>
        <taxon>Gnathifera</taxon>
        <taxon>Rotifera</taxon>
        <taxon>Eurotatoria</taxon>
        <taxon>Bdelloidea</taxon>
        <taxon>Philodinida</taxon>
        <taxon>Philodinidae</taxon>
        <taxon>Rotaria</taxon>
    </lineage>
</organism>
<dbReference type="AlphaFoldDB" id="A0A816SAJ8"/>
<dbReference type="EMBL" id="CAJNRF010006614">
    <property type="protein sequence ID" value="CAF2082848.1"/>
    <property type="molecule type" value="Genomic_DNA"/>
</dbReference>
<dbReference type="Pfam" id="PF03024">
    <property type="entry name" value="Folate_rec"/>
    <property type="match status" value="1"/>
</dbReference>
<name>A0A816SAJ8_9BILA</name>
<evidence type="ECO:0000256" key="1">
    <source>
        <dbReference type="ARBA" id="ARBA00022729"/>
    </source>
</evidence>
<protein>
    <recommendedName>
        <fullName evidence="4">Folate receptor-like domain-containing protein</fullName>
    </recommendedName>
</protein>
<evidence type="ECO:0000256" key="2">
    <source>
        <dbReference type="ARBA" id="ARBA00023157"/>
    </source>
</evidence>
<proteinExistence type="predicted"/>
<evidence type="ECO:0000259" key="4">
    <source>
        <dbReference type="Pfam" id="PF03024"/>
    </source>
</evidence>
<dbReference type="Proteomes" id="UP000663856">
    <property type="component" value="Unassembled WGS sequence"/>
</dbReference>
<dbReference type="InterPro" id="IPR018143">
    <property type="entry name" value="Folate_rcpt-like"/>
</dbReference>
<keyword evidence="2" id="KW-1015">Disulfide bond</keyword>
<reference evidence="5" key="1">
    <citation type="submission" date="2021-02" db="EMBL/GenBank/DDBJ databases">
        <authorList>
            <person name="Nowell W R."/>
        </authorList>
    </citation>
    <scope>NUCLEOTIDE SEQUENCE</scope>
</reference>
<feature type="domain" description="Folate receptor-like" evidence="4">
    <location>
        <begin position="142"/>
        <end position="254"/>
    </location>
</feature>
<evidence type="ECO:0000313" key="5">
    <source>
        <dbReference type="EMBL" id="CAF2082848.1"/>
    </source>
</evidence>
<evidence type="ECO:0000256" key="3">
    <source>
        <dbReference type="SAM" id="MobiDB-lite"/>
    </source>
</evidence>
<sequence length="368" mass="42280">MWNERAELDIYRSHVTGTTPYRRHYFDRLANANQHFSCIFCQTPLEVHQAMSNQTPTMMDLAGNTNTTPIPTTPMKVQNRGSQQTITSRSSASSSSAYPTPNSDMLMVCAKCRQVLPRCSICMMSLTTYIEDASYAYDPLIAPSPQPALTNCTWFKENSCCHDNEVRLVFSQVRPLIGSSSARTRFLNVLMCYISYLTPAELTKKSRSCPSLQHIFYRSEYLHVCLSYCDRMYKACATALMADTPVGELYANEREFCLLRRFEMNDIYNSSSCFSDDDLKIPIKQINIGDNNKYLNKKINLFLTNNNHDNDTFVHRILQCSIQRYRIGLASFDWNYFDEHRRLVFLSGKEYADYVIPSKSNIVSIGFI</sequence>
<evidence type="ECO:0000313" key="6">
    <source>
        <dbReference type="Proteomes" id="UP000663856"/>
    </source>
</evidence>